<name>A0A1F5REP2_9BACT</name>
<evidence type="ECO:0000313" key="1">
    <source>
        <dbReference type="EMBL" id="OGF12909.1"/>
    </source>
</evidence>
<sequence length="70" mass="7509">MNDPTPPRNGKGFVIPVQTGIQAFIIARFIGANGQSPELAGMSRNAPGGATTLLPLKIFQKIVTWVIDKF</sequence>
<comment type="caution">
    <text evidence="1">The sequence shown here is derived from an EMBL/GenBank/DDBJ whole genome shotgun (WGS) entry which is preliminary data.</text>
</comment>
<protein>
    <submittedName>
        <fullName evidence="1">Uncharacterized protein</fullName>
    </submittedName>
</protein>
<accession>A0A1F5REP2</accession>
<reference evidence="1 2" key="1">
    <citation type="journal article" date="2016" name="Nat. Commun.">
        <title>Thousands of microbial genomes shed light on interconnected biogeochemical processes in an aquifer system.</title>
        <authorList>
            <person name="Anantharaman K."/>
            <person name="Brown C.T."/>
            <person name="Hug L.A."/>
            <person name="Sharon I."/>
            <person name="Castelle C.J."/>
            <person name="Probst A.J."/>
            <person name="Thomas B.C."/>
            <person name="Singh A."/>
            <person name="Wilkins M.J."/>
            <person name="Karaoz U."/>
            <person name="Brodie E.L."/>
            <person name="Williams K.H."/>
            <person name="Hubbard S.S."/>
            <person name="Banfield J.F."/>
        </authorList>
    </citation>
    <scope>NUCLEOTIDE SEQUENCE [LARGE SCALE GENOMIC DNA]</scope>
</reference>
<organism evidence="1 2">
    <name type="scientific">Candidatus Edwardsbacteria bacterium GWF2_54_11</name>
    <dbReference type="NCBI Taxonomy" id="1817851"/>
    <lineage>
        <taxon>Bacteria</taxon>
        <taxon>Candidatus Edwardsiibacteriota</taxon>
    </lineage>
</organism>
<gene>
    <name evidence="1" type="ORF">A2024_11830</name>
</gene>
<dbReference type="AlphaFoldDB" id="A0A1F5REP2"/>
<dbReference type="EMBL" id="MFFM01000028">
    <property type="protein sequence ID" value="OGF12909.1"/>
    <property type="molecule type" value="Genomic_DNA"/>
</dbReference>
<evidence type="ECO:0000313" key="2">
    <source>
        <dbReference type="Proteomes" id="UP000177230"/>
    </source>
</evidence>
<dbReference type="Proteomes" id="UP000177230">
    <property type="component" value="Unassembled WGS sequence"/>
</dbReference>
<proteinExistence type="predicted"/>